<feature type="domain" description="SCP" evidence="2">
    <location>
        <begin position="301"/>
        <end position="457"/>
    </location>
</feature>
<dbReference type="InterPro" id="IPR035940">
    <property type="entry name" value="CAP_sf"/>
</dbReference>
<name>Q9BIQ4_COOPU</name>
<dbReference type="InterPro" id="IPR014044">
    <property type="entry name" value="CAP_dom"/>
</dbReference>
<accession>Q9BIQ4</accession>
<dbReference type="EMBL" id="AF352702">
    <property type="protein sequence ID" value="AAK35187.1"/>
    <property type="molecule type" value="mRNA"/>
</dbReference>
<feature type="compositionally biased region" description="Low complexity" evidence="1">
    <location>
        <begin position="218"/>
        <end position="270"/>
    </location>
</feature>
<proteinExistence type="evidence at transcript level"/>
<sequence length="491" mass="55244">SCLVATGLAEKICSLNNGMTDVIRKIFLDKHNEYRSLVARGGAKDPRTGQTIPKATRMLKMSYDCEAEDYAMNWAQAQCTYARFKSKKRYNRNTWGIGIRNFNMKKAAESSVYDWFNEIRTYGVPRDNMYTRDTDSVHYSQILWQDSYKIGCAVAWCQSMTWVACAYNPAGNNYGSQIYEQGEPCKRNQDCKCNGCTCSTTESLCIPPEEPKPASVEPTPTTTTKPTTTTTKPTTTTTKPTTTTTKPTTTTTKPTTTTTRPPTTTTKPTTTTTAFDRAAWEESVKHPVAHCTVNKNGMTDEVRQVFLDKHDEYRQIVARGEAKNKTGLAPPAARMLQMRYDCDLEAHVMEHVEKCKGGHSQFSVLKGRGQNIWAITVPNLNKAEAARRSVRDWYNELPNKGITPDNKISMENAAKTGHYTQVVWQKSNRLGCAAVSCPEQRRLYVGCEYWPGGNTLRHLVYDIGEPCKRDEDCKCRSCRCSTQLSMCINPN</sequence>
<evidence type="ECO:0000313" key="3">
    <source>
        <dbReference type="EMBL" id="AAK35187.1"/>
    </source>
</evidence>
<feature type="region of interest" description="Disordered" evidence="1">
    <location>
        <begin position="209"/>
        <end position="270"/>
    </location>
</feature>
<dbReference type="PRINTS" id="PR00837">
    <property type="entry name" value="V5TPXLIKE"/>
</dbReference>
<organism evidence="3">
    <name type="scientific">Cooperia punctata</name>
    <name type="common">Nematode worm</name>
    <dbReference type="NCBI Taxonomy" id="96640"/>
    <lineage>
        <taxon>Eukaryota</taxon>
        <taxon>Metazoa</taxon>
        <taxon>Ecdysozoa</taxon>
        <taxon>Nematoda</taxon>
        <taxon>Chromadorea</taxon>
        <taxon>Rhabditida</taxon>
        <taxon>Rhabditina</taxon>
        <taxon>Rhabditomorpha</taxon>
        <taxon>Strongyloidea</taxon>
        <taxon>Trichostrongylidae</taxon>
        <taxon>Cooperia</taxon>
    </lineage>
</organism>
<protein>
    <submittedName>
        <fullName evidence="3">Activation associated secreted protein-like protein</fullName>
    </submittedName>
</protein>
<dbReference type="PANTHER" id="PTHR10334">
    <property type="entry name" value="CYSTEINE-RICH SECRETORY PROTEIN-RELATED"/>
    <property type="match status" value="1"/>
</dbReference>
<dbReference type="SMART" id="SM00198">
    <property type="entry name" value="SCP"/>
    <property type="match status" value="2"/>
</dbReference>
<feature type="non-terminal residue" evidence="3">
    <location>
        <position position="1"/>
    </location>
</feature>
<dbReference type="GO" id="GO:0005576">
    <property type="term" value="C:extracellular region"/>
    <property type="evidence" value="ECO:0007669"/>
    <property type="project" value="InterPro"/>
</dbReference>
<dbReference type="CDD" id="cd05380">
    <property type="entry name" value="CAP_euk"/>
    <property type="match status" value="2"/>
</dbReference>
<dbReference type="AlphaFoldDB" id="Q9BIQ4"/>
<dbReference type="PROSITE" id="PS01009">
    <property type="entry name" value="CRISP_1"/>
    <property type="match status" value="1"/>
</dbReference>
<dbReference type="InterPro" id="IPR018244">
    <property type="entry name" value="Allrgn_V5/Tpx1_CS"/>
</dbReference>
<dbReference type="Gene3D" id="3.40.33.10">
    <property type="entry name" value="CAP"/>
    <property type="match status" value="2"/>
</dbReference>
<evidence type="ECO:0000259" key="2">
    <source>
        <dbReference type="SMART" id="SM00198"/>
    </source>
</evidence>
<evidence type="ECO:0000256" key="1">
    <source>
        <dbReference type="SAM" id="MobiDB-lite"/>
    </source>
</evidence>
<dbReference type="InterPro" id="IPR001283">
    <property type="entry name" value="CRISP-related"/>
</dbReference>
<feature type="domain" description="SCP" evidence="2">
    <location>
        <begin position="22"/>
        <end position="175"/>
    </location>
</feature>
<dbReference type="Pfam" id="PF00188">
    <property type="entry name" value="CAP"/>
    <property type="match status" value="2"/>
</dbReference>
<dbReference type="PRINTS" id="PR00838">
    <property type="entry name" value="V5ALLERGEN"/>
</dbReference>
<reference evidence="3" key="1">
    <citation type="journal article" date="2002" name="Res. Vet. Sci.">
        <title>A family of activation associated secreted protein (ASP) homologues of Cooperia punctata.</title>
        <authorList>
            <person name="Yatsuda A.P."/>
            <person name="Eysker M."/>
            <person name="Vieira-Bressan M.C."/>
            <person name="De Vries E."/>
        </authorList>
    </citation>
    <scope>NUCLEOTIDE SEQUENCE</scope>
    <source>
        <strain evidence="3">Cp-ASP-1a</strain>
    </source>
</reference>
<dbReference type="InterPro" id="IPR002413">
    <property type="entry name" value="V5_allergen-like"/>
</dbReference>
<dbReference type="SUPFAM" id="SSF55797">
    <property type="entry name" value="PR-1-like"/>
    <property type="match status" value="2"/>
</dbReference>